<dbReference type="Proteomes" id="UP000249324">
    <property type="component" value="Unassembled WGS sequence"/>
</dbReference>
<dbReference type="STRING" id="1111738.GCA_000427905_03056"/>
<reference evidence="2" key="2">
    <citation type="submission" date="2018-05" db="EMBL/GenBank/DDBJ databases">
        <authorList>
            <person name="Moura L."/>
            <person name="Setubal J.C."/>
        </authorList>
    </citation>
    <scope>NUCLEOTIDE SEQUENCE</scope>
    <source>
        <strain evidence="2">ZC4RG45</strain>
    </source>
</reference>
<evidence type="ECO:0000313" key="3">
    <source>
        <dbReference type="EMBL" id="PZN01496.1"/>
    </source>
</evidence>
<keyword evidence="1" id="KW-0472">Membrane</keyword>
<dbReference type="Pfam" id="PF22564">
    <property type="entry name" value="HAAS"/>
    <property type="match status" value="1"/>
</dbReference>
<organism evidence="3">
    <name type="scientific">Thermocrispum agreste</name>
    <dbReference type="NCBI Taxonomy" id="37925"/>
    <lineage>
        <taxon>Bacteria</taxon>
        <taxon>Bacillati</taxon>
        <taxon>Actinomycetota</taxon>
        <taxon>Actinomycetes</taxon>
        <taxon>Pseudonocardiales</taxon>
        <taxon>Pseudonocardiaceae</taxon>
        <taxon>Thermocrispum</taxon>
    </lineage>
</organism>
<accession>A0A2W4JUW0</accession>
<dbReference type="EMBL" id="QGUI02000097">
    <property type="protein sequence ID" value="MFO7192423.1"/>
    <property type="molecule type" value="Genomic_DNA"/>
</dbReference>
<dbReference type="InterPro" id="IPR047928">
    <property type="entry name" value="Perm_prefix_1"/>
</dbReference>
<evidence type="ECO:0000313" key="4">
    <source>
        <dbReference type="Proteomes" id="UP000249324"/>
    </source>
</evidence>
<sequence>MTAQSSVLDRLDRSLRGPRRARADMLAEVRDGLEDATDAYCAAGLPPAVARQRAEEEFGDAEVIAAELQTELTARYGLRSALLLAVVLGALTLLWDLIWQLAPATAWRNPGPLIPVLSSVVDTASLLTAGCGAVALVLLAVANRVPSTWAVRLLGWAVIAGVGVIAVASVAMHVTGVPQHPAYVPTVVAASGVSVVLGVWLVVRAVRCLHLAGPHREG</sequence>
<dbReference type="AlphaFoldDB" id="A0A2W4JUW0"/>
<evidence type="ECO:0000256" key="1">
    <source>
        <dbReference type="SAM" id="Phobius"/>
    </source>
</evidence>
<name>A0A2W4JUW0_9PSEU</name>
<proteinExistence type="predicted"/>
<feature type="transmembrane region" description="Helical" evidence="1">
    <location>
        <begin position="81"/>
        <end position="102"/>
    </location>
</feature>
<reference evidence="2 4" key="3">
    <citation type="journal article" date="2021" name="BMC Genomics">
        <title>Genome-resolved metagenome and metatranscriptome analyses of thermophilic composting reveal key bacterial players and their metabolic interactions.</title>
        <authorList>
            <person name="Braga L.P.P."/>
            <person name="Pereira R.V."/>
            <person name="Martins L.F."/>
            <person name="Moura L.M.S."/>
            <person name="Sanchez F.B."/>
            <person name="Patane J.S.L."/>
            <person name="da Silva A.M."/>
            <person name="Setubal J.C."/>
        </authorList>
    </citation>
    <scope>NUCLEOTIDE SEQUENCE [LARGE SCALE GENOMIC DNA]</scope>
    <source>
        <strain evidence="2">ZC4RG45</strain>
    </source>
</reference>
<keyword evidence="1" id="KW-1133">Transmembrane helix</keyword>
<evidence type="ECO:0000313" key="2">
    <source>
        <dbReference type="EMBL" id="MFO7192423.1"/>
    </source>
</evidence>
<comment type="caution">
    <text evidence="3">The sequence shown here is derived from an EMBL/GenBank/DDBJ whole genome shotgun (WGS) entry which is preliminary data.</text>
</comment>
<keyword evidence="1" id="KW-0812">Transmembrane</keyword>
<dbReference type="NCBIfam" id="NF038403">
    <property type="entry name" value="perm_prefix_1"/>
    <property type="match status" value="1"/>
</dbReference>
<feature type="transmembrane region" description="Helical" evidence="1">
    <location>
        <begin position="182"/>
        <end position="203"/>
    </location>
</feature>
<gene>
    <name evidence="3" type="ORF">DIU77_00475</name>
    <name evidence="2" type="ORF">DIU77_009300</name>
</gene>
<feature type="transmembrane region" description="Helical" evidence="1">
    <location>
        <begin position="114"/>
        <end position="141"/>
    </location>
</feature>
<reference evidence="2" key="4">
    <citation type="submission" date="2023-08" db="EMBL/GenBank/DDBJ databases">
        <authorList>
            <person name="Guima S.E.S."/>
            <person name="Martins L.F."/>
            <person name="Silva A.M."/>
            <person name="Setubal J.C."/>
        </authorList>
    </citation>
    <scope>NUCLEOTIDE SEQUENCE</scope>
    <source>
        <strain evidence="2">ZC4RG45</strain>
    </source>
</reference>
<protein>
    <submittedName>
        <fullName evidence="2">Permease prefix domain 1-containing protein</fullName>
    </submittedName>
</protein>
<reference evidence="3" key="1">
    <citation type="submission" date="2018-05" db="EMBL/GenBank/DDBJ databases">
        <authorList>
            <person name="Lanie J.A."/>
            <person name="Ng W.-L."/>
            <person name="Kazmierczak K.M."/>
            <person name="Andrzejewski T.M."/>
            <person name="Davidsen T.M."/>
            <person name="Wayne K.J."/>
            <person name="Tettelin H."/>
            <person name="Glass J.I."/>
            <person name="Rusch D."/>
            <person name="Podicherti R."/>
            <person name="Tsui H.-C.T."/>
            <person name="Winkler M.E."/>
        </authorList>
    </citation>
    <scope>NUCLEOTIDE SEQUENCE</scope>
    <source>
        <strain evidence="3">ZC4RG45</strain>
    </source>
</reference>
<feature type="transmembrane region" description="Helical" evidence="1">
    <location>
        <begin position="153"/>
        <end position="176"/>
    </location>
</feature>
<dbReference type="EMBL" id="QGUI01000009">
    <property type="protein sequence ID" value="PZN01496.1"/>
    <property type="molecule type" value="Genomic_DNA"/>
</dbReference>